<gene>
    <name evidence="3" type="ORF">D9757_014788</name>
</gene>
<feature type="region of interest" description="Disordered" evidence="1">
    <location>
        <begin position="220"/>
        <end position="251"/>
    </location>
</feature>
<feature type="compositionally biased region" description="Basic and acidic residues" evidence="1">
    <location>
        <begin position="159"/>
        <end position="176"/>
    </location>
</feature>
<name>A0A8H5CGY3_9AGAR</name>
<evidence type="ECO:0000256" key="1">
    <source>
        <dbReference type="SAM" id="MobiDB-lite"/>
    </source>
</evidence>
<feature type="domain" description="DUF6830" evidence="2">
    <location>
        <begin position="920"/>
        <end position="1032"/>
    </location>
</feature>
<organism evidence="3 4">
    <name type="scientific">Collybiopsis confluens</name>
    <dbReference type="NCBI Taxonomy" id="2823264"/>
    <lineage>
        <taxon>Eukaryota</taxon>
        <taxon>Fungi</taxon>
        <taxon>Dikarya</taxon>
        <taxon>Basidiomycota</taxon>
        <taxon>Agaricomycotina</taxon>
        <taxon>Agaricomycetes</taxon>
        <taxon>Agaricomycetidae</taxon>
        <taxon>Agaricales</taxon>
        <taxon>Marasmiineae</taxon>
        <taxon>Omphalotaceae</taxon>
        <taxon>Collybiopsis</taxon>
    </lineage>
</organism>
<reference evidence="3 4" key="1">
    <citation type="journal article" date="2020" name="ISME J.">
        <title>Uncovering the hidden diversity of litter-decomposition mechanisms in mushroom-forming fungi.</title>
        <authorList>
            <person name="Floudas D."/>
            <person name="Bentzer J."/>
            <person name="Ahren D."/>
            <person name="Johansson T."/>
            <person name="Persson P."/>
            <person name="Tunlid A."/>
        </authorList>
    </citation>
    <scope>NUCLEOTIDE SEQUENCE [LARGE SCALE GENOMIC DNA]</scope>
    <source>
        <strain evidence="3 4">CBS 406.79</strain>
    </source>
</reference>
<dbReference type="InterPro" id="IPR041078">
    <property type="entry name" value="Plavaka"/>
</dbReference>
<dbReference type="EMBL" id="JAACJN010000500">
    <property type="protein sequence ID" value="KAF5341494.1"/>
    <property type="molecule type" value="Genomic_DNA"/>
</dbReference>
<evidence type="ECO:0000259" key="2">
    <source>
        <dbReference type="Pfam" id="PF20722"/>
    </source>
</evidence>
<dbReference type="InterPro" id="IPR049233">
    <property type="entry name" value="DUF6830"/>
</dbReference>
<dbReference type="OrthoDB" id="2576233at2759"/>
<evidence type="ECO:0000313" key="3">
    <source>
        <dbReference type="EMBL" id="KAF5341494.1"/>
    </source>
</evidence>
<proteinExistence type="predicted"/>
<feature type="compositionally biased region" description="Low complexity" evidence="1">
    <location>
        <begin position="226"/>
        <end position="245"/>
    </location>
</feature>
<evidence type="ECO:0000313" key="4">
    <source>
        <dbReference type="Proteomes" id="UP000518752"/>
    </source>
</evidence>
<dbReference type="AlphaFoldDB" id="A0A8H5CGY3"/>
<dbReference type="Proteomes" id="UP000518752">
    <property type="component" value="Unassembled WGS sequence"/>
</dbReference>
<keyword evidence="4" id="KW-1185">Reference proteome</keyword>
<protein>
    <recommendedName>
        <fullName evidence="2">DUF6830 domain-containing protein</fullName>
    </recommendedName>
</protein>
<dbReference type="Pfam" id="PF18759">
    <property type="entry name" value="Plavaka"/>
    <property type="match status" value="1"/>
</dbReference>
<accession>A0A8H5CGY3</accession>
<dbReference type="Pfam" id="PF20722">
    <property type="entry name" value="DUF6830"/>
    <property type="match status" value="1"/>
</dbReference>
<feature type="region of interest" description="Disordered" evidence="1">
    <location>
        <begin position="142"/>
        <end position="176"/>
    </location>
</feature>
<comment type="caution">
    <text evidence="3">The sequence shown here is derived from an EMBL/GenBank/DDBJ whole genome shotgun (WGS) entry which is preliminary data.</text>
</comment>
<sequence>MPTEFLCPVPTCHRSFAKPGDRERHIKAKQDNAHREQYQRQMKAQADRVSSTINRLDWIAGAHHANNSTSEGLYSKHVGTNDYAEMDIDHIIADERSQALGLMDVDGDGNDGDKLDAINLNRLNDILDDVDDDDDGCESLCSLPQDGYDSVEDAGIQTDNDKDNKSFKQVQDENSEKDTAMIEGFTGNILLSNYFDFLPPQNLSWSSDMSDVGYSSDLDSNLDHGSNSSANSDIDDTSSSNSAIAENPDHDVYRNRNMARTLVENNDDEPRTWWWHPTAGRVIGHEASIFHHWKTIFSKQEDQDGNVNNNYYPFVSSLDWKVAEWAVREKISQKSFDLLLRIPQVQNKLGLSYTNSKSMLEYIDAIPNRCGIWYTKELSFRDSLDEKFTVHHRDPVQAIKALWGDPAFADHLVYKPGKLFYGNKQTENFRMFSEIWTAGFWNAIQGAIPDGGTVCPVIIASDKTNLTRFSGNKSAYPVYLTIGNLPKAMRRKPSARACILIAYLSVEKPNKKGLTKNALKIRNYEIFHKSMAHVLEPLKLAGNPDTGGIKMTGGDGAIRMVFPILCSYIADYPEQCLVTCTKYGACPKCKRPANELEFSNMGEPRTQAWTIEKINEAKVVVSSIDNKSKAKTKAHSYAMKTYDIAGGIKPFWADFPLTDIHKCITPDILHQCYQGVFKYLIAWIKDIVGENELDARLQTLPPAHGIRHFKKGIADFSQITGAEHKQMACVLLPCLVGKVDSKGIRACRSLLNFIYLAQYSIHDQETLGYMDAELKIWHKNRNYFIKEKMRSHFNIPKFHSLQHYIDAIKWLGTTDNYNTEAFERYHIDMAKHGWEASNKRDHFPQMTQWLTRQEKVLSYDFYRNWVDSIVEEEPTEEKTDLLKSKVNENILVYNGNAEEYTSLQHNVNLVETHIKNRFNFQSHIQIAKHPQESKKSLNKIVDSHNAPGFILALKSYLNSLLPINLQATSKADIGQAILPFTSLHVWHQYKFAPAKLLYDDSDISKEIVKAIPVTKKTPLIRHDTVIVMANHRADSTTIKGCRVAQVKVIFQLPEVVQRFGMQEPSPLNWPHIPLAYVAWFSHFKSQPSAEFGMYTVKPSVASNGIAQGAIIPLSDIRQTCMLTPNSSDWDSTWTSDNVLDKCQFFFVNNLQSKYTYQTVY</sequence>